<dbReference type="PANTHER" id="PTHR44936:SF10">
    <property type="entry name" value="SENSOR PROTEIN RSTB"/>
    <property type="match status" value="1"/>
</dbReference>
<dbReference type="InterPro" id="IPR004358">
    <property type="entry name" value="Sig_transdc_His_kin-like_C"/>
</dbReference>
<dbReference type="Pfam" id="PF02518">
    <property type="entry name" value="HATPase_c"/>
    <property type="match status" value="1"/>
</dbReference>
<dbReference type="RefSeq" id="WP_161045942.1">
    <property type="nucleotide sequence ID" value="NZ_WWCS01000010.1"/>
</dbReference>
<feature type="transmembrane region" description="Helical" evidence="7">
    <location>
        <begin position="94"/>
        <end position="114"/>
    </location>
</feature>
<dbReference type="PANTHER" id="PTHR44936">
    <property type="entry name" value="SENSOR PROTEIN CREC"/>
    <property type="match status" value="1"/>
</dbReference>
<feature type="transmembrane region" description="Helical" evidence="7">
    <location>
        <begin position="120"/>
        <end position="139"/>
    </location>
</feature>
<dbReference type="NCBIfam" id="TIGR02916">
    <property type="entry name" value="PEP_his_kin"/>
    <property type="match status" value="1"/>
</dbReference>
<dbReference type="GO" id="GO:0004673">
    <property type="term" value="F:protein histidine kinase activity"/>
    <property type="evidence" value="ECO:0007669"/>
    <property type="project" value="UniProtKB-EC"/>
</dbReference>
<evidence type="ECO:0000259" key="8">
    <source>
        <dbReference type="PROSITE" id="PS50109"/>
    </source>
</evidence>
<keyword evidence="4" id="KW-0547">Nucleotide-binding</keyword>
<dbReference type="Gene3D" id="3.30.565.10">
    <property type="entry name" value="Histidine kinase-like ATPase, C-terminal domain"/>
    <property type="match status" value="1"/>
</dbReference>
<keyword evidence="5 9" id="KW-0418">Kinase</keyword>
<dbReference type="Proteomes" id="UP000466332">
    <property type="component" value="Unassembled WGS sequence"/>
</dbReference>
<evidence type="ECO:0000256" key="3">
    <source>
        <dbReference type="ARBA" id="ARBA00022679"/>
    </source>
</evidence>
<gene>
    <name evidence="9" type="primary">prsK</name>
    <name evidence="9" type="ORF">GTP55_16400</name>
</gene>
<dbReference type="EC" id="2.7.13.3" evidence="2"/>
<evidence type="ECO:0000313" key="9">
    <source>
        <dbReference type="EMBL" id="MYN40949.1"/>
    </source>
</evidence>
<feature type="transmembrane region" description="Helical" evidence="7">
    <location>
        <begin position="151"/>
        <end position="172"/>
    </location>
</feature>
<evidence type="ECO:0000256" key="7">
    <source>
        <dbReference type="SAM" id="Phobius"/>
    </source>
</evidence>
<evidence type="ECO:0000256" key="6">
    <source>
        <dbReference type="ARBA" id="ARBA00022840"/>
    </source>
</evidence>
<feature type="transmembrane region" description="Helical" evidence="7">
    <location>
        <begin position="224"/>
        <end position="243"/>
    </location>
</feature>
<keyword evidence="7" id="KW-0812">Transmembrane</keyword>
<keyword evidence="6" id="KW-0067">ATP-binding</keyword>
<feature type="domain" description="Histidine kinase" evidence="8">
    <location>
        <begin position="466"/>
        <end position="668"/>
    </location>
</feature>
<dbReference type="InterPro" id="IPR036890">
    <property type="entry name" value="HATPase_C_sf"/>
</dbReference>
<organism evidence="9 10">
    <name type="scientific">Duganella margarita</name>
    <dbReference type="NCBI Taxonomy" id="2692170"/>
    <lineage>
        <taxon>Bacteria</taxon>
        <taxon>Pseudomonadati</taxon>
        <taxon>Pseudomonadota</taxon>
        <taxon>Betaproteobacteria</taxon>
        <taxon>Burkholderiales</taxon>
        <taxon>Oxalobacteraceae</taxon>
        <taxon>Telluria group</taxon>
        <taxon>Duganella</taxon>
    </lineage>
</organism>
<name>A0ABW9WIE5_9BURK</name>
<dbReference type="EMBL" id="WWCS01000010">
    <property type="protein sequence ID" value="MYN40949.1"/>
    <property type="molecule type" value="Genomic_DNA"/>
</dbReference>
<feature type="transmembrane region" description="Helical" evidence="7">
    <location>
        <begin position="249"/>
        <end position="271"/>
    </location>
</feature>
<feature type="transmembrane region" description="Helical" evidence="7">
    <location>
        <begin position="41"/>
        <end position="62"/>
    </location>
</feature>
<reference evidence="9 10" key="1">
    <citation type="submission" date="2019-12" db="EMBL/GenBank/DDBJ databases">
        <title>Novel species isolated from a subtropical stream in China.</title>
        <authorList>
            <person name="Lu H."/>
        </authorList>
    </citation>
    <scope>NUCLEOTIDE SEQUENCE [LARGE SCALE GENOMIC DNA]</scope>
    <source>
        <strain evidence="9 10">FT109W</strain>
    </source>
</reference>
<dbReference type="InterPro" id="IPR003594">
    <property type="entry name" value="HATPase_dom"/>
</dbReference>
<keyword evidence="7" id="KW-1133">Transmembrane helix</keyword>
<protein>
    <recommendedName>
        <fullName evidence="2">histidine kinase</fullName>
        <ecNumber evidence="2">2.7.13.3</ecNumber>
    </recommendedName>
</protein>
<dbReference type="InterPro" id="IPR005467">
    <property type="entry name" value="His_kinase_dom"/>
</dbReference>
<comment type="caution">
    <text evidence="9">The sequence shown here is derived from an EMBL/GenBank/DDBJ whole genome shotgun (WGS) entry which is preliminary data.</text>
</comment>
<accession>A0ABW9WIE5</accession>
<comment type="catalytic activity">
    <reaction evidence="1">
        <text>ATP + protein L-histidine = ADP + protein N-phospho-L-histidine.</text>
        <dbReference type="EC" id="2.7.13.3"/>
    </reaction>
</comment>
<evidence type="ECO:0000256" key="1">
    <source>
        <dbReference type="ARBA" id="ARBA00000085"/>
    </source>
</evidence>
<proteinExistence type="predicted"/>
<dbReference type="InterPro" id="IPR014265">
    <property type="entry name" value="XrtA/PrsK"/>
</dbReference>
<dbReference type="InterPro" id="IPR050980">
    <property type="entry name" value="2C_sensor_his_kinase"/>
</dbReference>
<dbReference type="PRINTS" id="PR00344">
    <property type="entry name" value="BCTRLSENSOR"/>
</dbReference>
<dbReference type="SUPFAM" id="SSF55781">
    <property type="entry name" value="GAF domain-like"/>
    <property type="match status" value="1"/>
</dbReference>
<dbReference type="PROSITE" id="PS50109">
    <property type="entry name" value="HIS_KIN"/>
    <property type="match status" value="1"/>
</dbReference>
<evidence type="ECO:0000313" key="10">
    <source>
        <dbReference type="Proteomes" id="UP000466332"/>
    </source>
</evidence>
<evidence type="ECO:0000256" key="2">
    <source>
        <dbReference type="ARBA" id="ARBA00012438"/>
    </source>
</evidence>
<keyword evidence="3 9" id="KW-0808">Transferase</keyword>
<evidence type="ECO:0000256" key="4">
    <source>
        <dbReference type="ARBA" id="ARBA00022741"/>
    </source>
</evidence>
<feature type="transmembrane region" description="Helical" evidence="7">
    <location>
        <begin position="6"/>
        <end position="29"/>
    </location>
</feature>
<keyword evidence="7" id="KW-0472">Membrane</keyword>
<evidence type="ECO:0000256" key="5">
    <source>
        <dbReference type="ARBA" id="ARBA00022777"/>
    </source>
</evidence>
<sequence>MQWDGAVAVAAFSHGVAVLAFGALAVLLLRPAWRQRPHARAMGGAAAITAAWAGWAMAAAAAASSAPVLLDLQGVADALRSASWLALLMQLSSAGWRLLAGAMLLPAAALAVALQPAASPLLHAGLPLASSVMGMLLVEHLYRSAPQNTRWGIKFACLGIGALFAFDFYLYSDAMLLRHVNPDIWAARGIVNALSAPLLAMAMARGPVWTPGLRLSRQIMFHSAALLGAAMYLIAMAVSAWYLRYIGGAWGALMQLACLCGAAMLLAAVLFSGAMRARLKLFIGKHFYQGRYDYREEWQRFTRALADDAGGLSERAIQAMAGLVESPAGMLWLRREDDLFRPATRWNMPLPDADERADSPLCRLLAVRGWVVDLPEWRRQPGRYEGLPPPAWSAGVWLIVPLMLDRSLFGFICLALPRTALQLNWEVRDVLKIAGSQAASYLAHRASADSLAVARQFESFNRMSTFIVHDLKNLVSQLSLLLVNAEKHKANPAFQDDMLETLSHSLGKMKHLLLKLRRDDAPDAAAPLQLDQLLMRVVQLHAGSEPRPSLELRSAGLTVMANARRLERVIGHLIQNAIEATPRAGQVAVRMYENDGAAVIELSDTGHGMSEQFVRERLFQPFVSTKAAGMGIGVFESREYLREIGGQLQVASAPSQGTTFRVTLPLHKESEHGQE</sequence>
<feature type="transmembrane region" description="Helical" evidence="7">
    <location>
        <begin position="184"/>
        <end position="204"/>
    </location>
</feature>
<dbReference type="SUPFAM" id="SSF55874">
    <property type="entry name" value="ATPase domain of HSP90 chaperone/DNA topoisomerase II/histidine kinase"/>
    <property type="match status" value="1"/>
</dbReference>
<dbReference type="SMART" id="SM00387">
    <property type="entry name" value="HATPase_c"/>
    <property type="match status" value="1"/>
</dbReference>
<keyword evidence="10" id="KW-1185">Reference proteome</keyword>